<dbReference type="GO" id="GO:0051607">
    <property type="term" value="P:defense response to virus"/>
    <property type="evidence" value="ECO:0007669"/>
    <property type="project" value="InterPro"/>
</dbReference>
<dbReference type="Gene3D" id="3.30.70.2660">
    <property type="match status" value="1"/>
</dbReference>
<dbReference type="GO" id="GO:0003723">
    <property type="term" value="F:RNA binding"/>
    <property type="evidence" value="ECO:0007669"/>
    <property type="project" value="InterPro"/>
</dbReference>
<organism evidence="1 2">
    <name type="scientific">Longibacter salinarum</name>
    <dbReference type="NCBI Taxonomy" id="1850348"/>
    <lineage>
        <taxon>Bacteria</taxon>
        <taxon>Pseudomonadati</taxon>
        <taxon>Rhodothermota</taxon>
        <taxon>Rhodothermia</taxon>
        <taxon>Rhodothermales</taxon>
        <taxon>Salisaetaceae</taxon>
        <taxon>Longibacter</taxon>
    </lineage>
</organism>
<dbReference type="GO" id="GO:0043571">
    <property type="term" value="P:maintenance of CRISPR repeat elements"/>
    <property type="evidence" value="ECO:0007669"/>
    <property type="project" value="InterPro"/>
</dbReference>
<dbReference type="Pfam" id="PF09704">
    <property type="entry name" value="Cas_Cas5d"/>
    <property type="match status" value="1"/>
</dbReference>
<dbReference type="AlphaFoldDB" id="A0A2A8CUY9"/>
<sequence>MMDVLFLRFDAPMMSFGGPIIDNRGVIQAYPALSMITGLLGNALGVDHSEHERLQDLQERIRHAVRRDREGKRLQDYQTVDFSKPYMDDARAWTTDGRLEQRKGGSASSGTHIRERDYLAGACYTIALTLDRPSESPTLDDLADALRAPARPLFIGRKPCLPAEPLYAGRTTAEDLTAALSDPEFFPNERDDGPYAIWMEADRDDPQARPYTDRRDWQNQVHTGQRWVKEDHVEIATSA</sequence>
<protein>
    <submittedName>
        <fullName evidence="1">Type I-E CRISPR-associated protein Cas5/CasD</fullName>
    </submittedName>
</protein>
<evidence type="ECO:0000313" key="2">
    <source>
        <dbReference type="Proteomes" id="UP000220102"/>
    </source>
</evidence>
<dbReference type="EMBL" id="PDEQ01000010">
    <property type="protein sequence ID" value="PEN11361.1"/>
    <property type="molecule type" value="Genomic_DNA"/>
</dbReference>
<proteinExistence type="predicted"/>
<comment type="caution">
    <text evidence="1">The sequence shown here is derived from an EMBL/GenBank/DDBJ whole genome shotgun (WGS) entry which is preliminary data.</text>
</comment>
<reference evidence="1 2" key="1">
    <citation type="submission" date="2017-10" db="EMBL/GenBank/DDBJ databases">
        <title>Draft genome of Longibacter Salinarum.</title>
        <authorList>
            <person name="Goh K.M."/>
            <person name="Shamsir M.S."/>
            <person name="Lim S.W."/>
        </authorList>
    </citation>
    <scope>NUCLEOTIDE SEQUENCE [LARGE SCALE GENOMIC DNA]</scope>
    <source>
        <strain evidence="1 2">KCTC 52045</strain>
    </source>
</reference>
<accession>A0A2A8CUY9</accession>
<dbReference type="CDD" id="cd09756">
    <property type="entry name" value="Cas5_I-E"/>
    <property type="match status" value="1"/>
</dbReference>
<dbReference type="OrthoDB" id="3189549at2"/>
<dbReference type="InterPro" id="IPR021124">
    <property type="entry name" value="CRISPR-assoc_prot_Cas5"/>
</dbReference>
<dbReference type="Proteomes" id="UP000220102">
    <property type="component" value="Unassembled WGS sequence"/>
</dbReference>
<evidence type="ECO:0000313" key="1">
    <source>
        <dbReference type="EMBL" id="PEN11361.1"/>
    </source>
</evidence>
<keyword evidence="2" id="KW-1185">Reference proteome</keyword>
<dbReference type="InterPro" id="IPR010147">
    <property type="entry name" value="CRISPR-assoc_prot_CasD"/>
</dbReference>
<gene>
    <name evidence="1" type="primary">cas5e</name>
    <name evidence="1" type="ORF">CRI94_16330</name>
</gene>
<dbReference type="NCBIfam" id="TIGR01868">
    <property type="entry name" value="casD_Cas5e"/>
    <property type="match status" value="1"/>
</dbReference>
<name>A0A2A8CUY9_9BACT</name>